<evidence type="ECO:0000313" key="6">
    <source>
        <dbReference type="Proteomes" id="UP000620156"/>
    </source>
</evidence>
<feature type="region of interest" description="Disordered" evidence="3">
    <location>
        <begin position="353"/>
        <end position="373"/>
    </location>
</feature>
<reference evidence="5" key="2">
    <citation type="submission" date="2020-09" db="EMBL/GenBank/DDBJ databases">
        <authorList>
            <person name="Sun Q."/>
            <person name="Ohkuma M."/>
        </authorList>
    </citation>
    <scope>NUCLEOTIDE SEQUENCE</scope>
    <source>
        <strain evidence="5">JCM 3131</strain>
    </source>
</reference>
<dbReference type="InterPro" id="IPR016032">
    <property type="entry name" value="Sig_transdc_resp-reg_C-effctor"/>
</dbReference>
<keyword evidence="2" id="KW-0067">ATP-binding</keyword>
<dbReference type="Pfam" id="PF13191">
    <property type="entry name" value="AAA_16"/>
    <property type="match status" value="1"/>
</dbReference>
<dbReference type="GO" id="GO:0006355">
    <property type="term" value="P:regulation of DNA-templated transcription"/>
    <property type="evidence" value="ECO:0007669"/>
    <property type="project" value="InterPro"/>
</dbReference>
<dbReference type="PROSITE" id="PS00622">
    <property type="entry name" value="HTH_LUXR_1"/>
    <property type="match status" value="1"/>
</dbReference>
<dbReference type="SUPFAM" id="SSF46894">
    <property type="entry name" value="C-terminal effector domain of the bipartite response regulators"/>
    <property type="match status" value="1"/>
</dbReference>
<comment type="caution">
    <text evidence="5">The sequence shown here is derived from an EMBL/GenBank/DDBJ whole genome shotgun (WGS) entry which is preliminary data.</text>
</comment>
<gene>
    <name evidence="5" type="ORF">GCM10010145_50430</name>
</gene>
<dbReference type="GO" id="GO:0005524">
    <property type="term" value="F:ATP binding"/>
    <property type="evidence" value="ECO:0007669"/>
    <property type="project" value="UniProtKB-KW"/>
</dbReference>
<evidence type="ECO:0000259" key="4">
    <source>
        <dbReference type="PROSITE" id="PS50043"/>
    </source>
</evidence>
<dbReference type="Proteomes" id="UP000620156">
    <property type="component" value="Unassembled WGS sequence"/>
</dbReference>
<dbReference type="Gene3D" id="1.10.10.10">
    <property type="entry name" value="Winged helix-like DNA-binding domain superfamily/Winged helix DNA-binding domain"/>
    <property type="match status" value="1"/>
</dbReference>
<evidence type="ECO:0000256" key="1">
    <source>
        <dbReference type="ARBA" id="ARBA00022741"/>
    </source>
</evidence>
<dbReference type="SUPFAM" id="SSF52540">
    <property type="entry name" value="P-loop containing nucleoside triphosphate hydrolases"/>
    <property type="match status" value="1"/>
</dbReference>
<sequence length="927" mass="98685">MLRGRRVECAQLDGLLEAVRGGAGRVLVVRGEAGVGRTALLDHVAGREREFRVCRVTGVRCETELDFAAVHQLCAPFAGRIEQLPGAQRDALRAALGTGSGEVPDRFLVGLAVLGLLVEVARDRALVCLVDDAQWLDRASAQVLAFVARRLPAESVGIVFAVRDPDGAPELTGLPELALAGLPDEDARALLRSVLPGVRDEEVLDRFVAESRGNPRTLLELPRETTPAELAGGFGVPGARVLLGAGRPGHVQVPHPDVQVVSRWRRGGGLSPATRLLLLIAAAEPGGRPALLWRAADRLAIGVEAVTPAVLAGIVTVDDLVRFRHPLVRSAVYWAASPRERRRAHRVLAEVTDPGADPDRRAWHAAQGTRGPAEDLAAELERSAGRARARGGPAAAAAFLARAAELTADPARRQERALTAARATHQAGAPDAALRLLSMAEAGPLGGRRRGQVDLLRAQIAFTAERGGDALPLLLRAARQLEPHDVPLARDTYLEAIGAALFATPDATGDGQLRAAEAARSAPSAVAPPRPGDLLLDGITTLILEGHGAGVTRLRPALHAFRGPALSDDEGLRWLWLVTAMAASLWDHESCVLLADRHIRLATGTGRLTTLPLALTGRLTAHVVAGELGAAAELVEEVRTASEAAGVPYPPYGALLVAAWQGREAECAALMSTAVAETARRGEQGPLIVGGWATALVRNSLGRYEDALAALSGVVDHGRRDVGSASVWALAEYVEAATRGGGDPARAADALRRLGERTRPSGTDWALGVEARSRALMSSGTAAEDHYREAVDRLGRGAIRGELARARLLYGEWLRRERRQRDAREQLRTAHEAFTAMGMSAFARRAARELLATGEQVRKRAAGTAGELTAQEAQIVRLVREGLTNPEIGARIFISPRTVEWHLRNIFGKLAVTSRRQLQRAEPRTGA</sequence>
<evidence type="ECO:0000313" key="5">
    <source>
        <dbReference type="EMBL" id="GGQ74628.1"/>
    </source>
</evidence>
<dbReference type="EMBL" id="BMQK01000013">
    <property type="protein sequence ID" value="GGQ74628.1"/>
    <property type="molecule type" value="Genomic_DNA"/>
</dbReference>
<proteinExistence type="predicted"/>
<keyword evidence="6" id="KW-1185">Reference proteome</keyword>
<dbReference type="AlphaFoldDB" id="A0A918EUR7"/>
<dbReference type="PRINTS" id="PR00038">
    <property type="entry name" value="HTHLUXR"/>
</dbReference>
<protein>
    <submittedName>
        <fullName evidence="5">Helix-turn-helix transcriptional regulator</fullName>
    </submittedName>
</protein>
<dbReference type="PANTHER" id="PTHR16305:SF35">
    <property type="entry name" value="TRANSCRIPTIONAL ACTIVATOR DOMAIN"/>
    <property type="match status" value="1"/>
</dbReference>
<dbReference type="RefSeq" id="WP_189219123.1">
    <property type="nucleotide sequence ID" value="NZ_BMQK01000013.1"/>
</dbReference>
<dbReference type="InterPro" id="IPR041664">
    <property type="entry name" value="AAA_16"/>
</dbReference>
<dbReference type="Pfam" id="PF00196">
    <property type="entry name" value="GerE"/>
    <property type="match status" value="1"/>
</dbReference>
<dbReference type="GO" id="GO:0003677">
    <property type="term" value="F:DNA binding"/>
    <property type="evidence" value="ECO:0007669"/>
    <property type="project" value="InterPro"/>
</dbReference>
<dbReference type="InterPro" id="IPR027417">
    <property type="entry name" value="P-loop_NTPase"/>
</dbReference>
<feature type="domain" description="HTH luxR-type" evidence="4">
    <location>
        <begin position="861"/>
        <end position="926"/>
    </location>
</feature>
<organism evidence="5 6">
    <name type="scientific">Streptomyces ruber</name>
    <dbReference type="NCBI Taxonomy" id="83378"/>
    <lineage>
        <taxon>Bacteria</taxon>
        <taxon>Bacillati</taxon>
        <taxon>Actinomycetota</taxon>
        <taxon>Actinomycetes</taxon>
        <taxon>Kitasatosporales</taxon>
        <taxon>Streptomycetaceae</taxon>
        <taxon>Streptomyces</taxon>
    </lineage>
</organism>
<dbReference type="InterPro" id="IPR000792">
    <property type="entry name" value="Tscrpt_reg_LuxR_C"/>
</dbReference>
<dbReference type="PANTHER" id="PTHR16305">
    <property type="entry name" value="TESTICULAR SOLUBLE ADENYLYL CYCLASE"/>
    <property type="match status" value="1"/>
</dbReference>
<dbReference type="PROSITE" id="PS50043">
    <property type="entry name" value="HTH_LUXR_2"/>
    <property type="match status" value="1"/>
</dbReference>
<dbReference type="InterPro" id="IPR036388">
    <property type="entry name" value="WH-like_DNA-bd_sf"/>
</dbReference>
<evidence type="ECO:0000256" key="3">
    <source>
        <dbReference type="SAM" id="MobiDB-lite"/>
    </source>
</evidence>
<dbReference type="CDD" id="cd06170">
    <property type="entry name" value="LuxR_C_like"/>
    <property type="match status" value="1"/>
</dbReference>
<dbReference type="GO" id="GO:0005737">
    <property type="term" value="C:cytoplasm"/>
    <property type="evidence" value="ECO:0007669"/>
    <property type="project" value="TreeGrafter"/>
</dbReference>
<reference evidence="5" key="1">
    <citation type="journal article" date="2014" name="Int. J. Syst. Evol. Microbiol.">
        <title>Complete genome sequence of Corynebacterium casei LMG S-19264T (=DSM 44701T), isolated from a smear-ripened cheese.</title>
        <authorList>
            <consortium name="US DOE Joint Genome Institute (JGI-PGF)"/>
            <person name="Walter F."/>
            <person name="Albersmeier A."/>
            <person name="Kalinowski J."/>
            <person name="Ruckert C."/>
        </authorList>
    </citation>
    <scope>NUCLEOTIDE SEQUENCE</scope>
    <source>
        <strain evidence="5">JCM 3131</strain>
    </source>
</reference>
<evidence type="ECO:0000256" key="2">
    <source>
        <dbReference type="ARBA" id="ARBA00022840"/>
    </source>
</evidence>
<name>A0A918EUR7_9ACTN</name>
<dbReference type="GO" id="GO:0004016">
    <property type="term" value="F:adenylate cyclase activity"/>
    <property type="evidence" value="ECO:0007669"/>
    <property type="project" value="TreeGrafter"/>
</dbReference>
<accession>A0A918EUR7</accession>
<dbReference type="SMART" id="SM00421">
    <property type="entry name" value="HTH_LUXR"/>
    <property type="match status" value="1"/>
</dbReference>
<keyword evidence="1" id="KW-0547">Nucleotide-binding</keyword>